<feature type="domain" description="VOC" evidence="1">
    <location>
        <begin position="7"/>
        <end position="123"/>
    </location>
</feature>
<dbReference type="PROSITE" id="PS51819">
    <property type="entry name" value="VOC"/>
    <property type="match status" value="2"/>
</dbReference>
<keyword evidence="3" id="KW-1185">Reference proteome</keyword>
<dbReference type="Gene3D" id="3.10.180.10">
    <property type="entry name" value="2,3-Dihydroxybiphenyl 1,2-Dioxygenase, domain 1"/>
    <property type="match status" value="2"/>
</dbReference>
<dbReference type="Proteomes" id="UP000033200">
    <property type="component" value="Chromosome"/>
</dbReference>
<dbReference type="AlphaFoldDB" id="A0A097EG77"/>
<dbReference type="SUPFAM" id="SSF54593">
    <property type="entry name" value="Glyoxalase/Bleomycin resistance protein/Dihydroxybiphenyl dioxygenase"/>
    <property type="match status" value="2"/>
</dbReference>
<dbReference type="InterPro" id="IPR004360">
    <property type="entry name" value="Glyas_Fos-R_dOase_dom"/>
</dbReference>
<dbReference type="InterPro" id="IPR052164">
    <property type="entry name" value="Anthracycline_SecMetBiosynth"/>
</dbReference>
<dbReference type="EMBL" id="CP009571">
    <property type="protein sequence ID" value="AIT06575.1"/>
    <property type="molecule type" value="Genomic_DNA"/>
</dbReference>
<reference evidence="2 3" key="1">
    <citation type="submission" date="2014-09" db="EMBL/GenBank/DDBJ databases">
        <title>Using Illumina technology Improving SMRT sequencing Genome Assembly by RASTools.</title>
        <authorList>
            <person name="Zhou Y."/>
            <person name="Ma T."/>
            <person name="Liu T."/>
        </authorList>
    </citation>
    <scope>NUCLEOTIDE SEQUENCE [LARGE SCALE GENOMIC DNA]</scope>
    <source>
        <strain evidence="2 3">ATCC 55669</strain>
    </source>
</reference>
<gene>
    <name evidence="2" type="ORF">MC45_09570</name>
</gene>
<organism evidence="2 3">
    <name type="scientific">Sphingomonas taxi</name>
    <dbReference type="NCBI Taxonomy" id="1549858"/>
    <lineage>
        <taxon>Bacteria</taxon>
        <taxon>Pseudomonadati</taxon>
        <taxon>Pseudomonadota</taxon>
        <taxon>Alphaproteobacteria</taxon>
        <taxon>Sphingomonadales</taxon>
        <taxon>Sphingomonadaceae</taxon>
        <taxon>Sphingomonas</taxon>
    </lineage>
</organism>
<evidence type="ECO:0000313" key="3">
    <source>
        <dbReference type="Proteomes" id="UP000033200"/>
    </source>
</evidence>
<evidence type="ECO:0000313" key="2">
    <source>
        <dbReference type="EMBL" id="AIT06575.1"/>
    </source>
</evidence>
<dbReference type="PANTHER" id="PTHR33993:SF14">
    <property type="entry name" value="GB|AAF24581.1"/>
    <property type="match status" value="1"/>
</dbReference>
<sequence>MPLTDGLPIWFELTAPDPARAARFYDRVLGWTTQPSPTPEHGGYLLAAAPDGVSVAGMMAPPPGAPPNGGWGIYFATRDIAATLALAQQRGATILLAPMAIPHVGTIAILRDPQGVDLRLMQPVAQDEAAPFSQAPDAVGHAVWIELATPDPDEALAFYGALFGWTAAGAMPMGQMGDYTFLAAGDARPGAVMSSVSTQAPARWNSYVLVAEIDTAIVAAQAAGGTLIQGPDEIPGGDYSANILDPDGSQIGLVGPRRSATA</sequence>
<dbReference type="STRING" id="1549858.MC45_09570"/>
<dbReference type="Pfam" id="PF00903">
    <property type="entry name" value="Glyoxalase"/>
    <property type="match status" value="2"/>
</dbReference>
<dbReference type="eggNOG" id="COG3324">
    <property type="taxonomic scope" value="Bacteria"/>
</dbReference>
<proteinExistence type="predicted"/>
<dbReference type="HOGENOM" id="CLU_069623_3_0_5"/>
<name>A0A097EG77_9SPHN</name>
<accession>A0A097EG77</accession>
<protein>
    <submittedName>
        <fullName evidence="2">Glyoxalase</fullName>
    </submittedName>
</protein>
<dbReference type="KEGG" id="stax:MC45_09570"/>
<dbReference type="RefSeq" id="WP_038662325.1">
    <property type="nucleotide sequence ID" value="NZ_CP009571.1"/>
</dbReference>
<feature type="domain" description="VOC" evidence="1">
    <location>
        <begin position="141"/>
        <end position="256"/>
    </location>
</feature>
<evidence type="ECO:0000259" key="1">
    <source>
        <dbReference type="PROSITE" id="PS51819"/>
    </source>
</evidence>
<dbReference type="InterPro" id="IPR029068">
    <property type="entry name" value="Glyas_Bleomycin-R_OHBP_Dase"/>
</dbReference>
<dbReference type="InterPro" id="IPR037523">
    <property type="entry name" value="VOC_core"/>
</dbReference>
<dbReference type="PANTHER" id="PTHR33993">
    <property type="entry name" value="GLYOXALASE-RELATED"/>
    <property type="match status" value="1"/>
</dbReference>
<dbReference type="CDD" id="cd07247">
    <property type="entry name" value="SgaA_N_like"/>
    <property type="match status" value="2"/>
</dbReference>